<feature type="compositionally biased region" description="Polar residues" evidence="1">
    <location>
        <begin position="66"/>
        <end position="78"/>
    </location>
</feature>
<feature type="compositionally biased region" description="Basic and acidic residues" evidence="1">
    <location>
        <begin position="80"/>
        <end position="90"/>
    </location>
</feature>
<name>A0A6A6PRK3_9PEZI</name>
<organism evidence="2 3">
    <name type="scientific">Neohortaea acidophila</name>
    <dbReference type="NCBI Taxonomy" id="245834"/>
    <lineage>
        <taxon>Eukaryota</taxon>
        <taxon>Fungi</taxon>
        <taxon>Dikarya</taxon>
        <taxon>Ascomycota</taxon>
        <taxon>Pezizomycotina</taxon>
        <taxon>Dothideomycetes</taxon>
        <taxon>Dothideomycetidae</taxon>
        <taxon>Mycosphaerellales</taxon>
        <taxon>Teratosphaeriaceae</taxon>
        <taxon>Neohortaea</taxon>
    </lineage>
</organism>
<feature type="compositionally biased region" description="Polar residues" evidence="1">
    <location>
        <begin position="111"/>
        <end position="122"/>
    </location>
</feature>
<dbReference type="Proteomes" id="UP000799767">
    <property type="component" value="Unassembled WGS sequence"/>
</dbReference>
<accession>A0A6A6PRK3</accession>
<evidence type="ECO:0000256" key="1">
    <source>
        <dbReference type="SAM" id="MobiDB-lite"/>
    </source>
</evidence>
<sequence>MYTSERRSKYSSQRPRTRAPPAGSSVSGTSTSTLQDKHNVHFAAAPSLAPSDSISRAPRSSRHDTSASTSRRYNNATRVTRYDYSGEVKQSRSRTSGASSQTGSGSGAPLTENNLERLNQSDAPSVSSASRREPRSRTRETYRQVDESRYEQKSKRTYATQARQTGSTTGASRQDDTSPQAGASIEITSSAWERRIHVVTRRWPDGREETEREVMVVRPTAA</sequence>
<evidence type="ECO:0000313" key="3">
    <source>
        <dbReference type="Proteomes" id="UP000799767"/>
    </source>
</evidence>
<feature type="compositionally biased region" description="Low complexity" evidence="1">
    <location>
        <begin position="93"/>
        <end position="103"/>
    </location>
</feature>
<dbReference type="RefSeq" id="XP_033588871.1">
    <property type="nucleotide sequence ID" value="XM_033729677.1"/>
</dbReference>
<feature type="compositionally biased region" description="Low complexity" evidence="1">
    <location>
        <begin position="23"/>
        <end position="33"/>
    </location>
</feature>
<feature type="compositionally biased region" description="Basic and acidic residues" evidence="1">
    <location>
        <begin position="130"/>
        <end position="154"/>
    </location>
</feature>
<dbReference type="AlphaFoldDB" id="A0A6A6PRK3"/>
<protein>
    <submittedName>
        <fullName evidence="2">Uncharacterized protein</fullName>
    </submittedName>
</protein>
<gene>
    <name evidence="2" type="ORF">BDY17DRAFT_157876</name>
</gene>
<keyword evidence="3" id="KW-1185">Reference proteome</keyword>
<dbReference type="EMBL" id="MU001636">
    <property type="protein sequence ID" value="KAF2482301.1"/>
    <property type="molecule type" value="Genomic_DNA"/>
</dbReference>
<dbReference type="GeneID" id="54470679"/>
<feature type="compositionally biased region" description="Polar residues" evidence="1">
    <location>
        <begin position="157"/>
        <end position="188"/>
    </location>
</feature>
<feature type="region of interest" description="Disordered" evidence="1">
    <location>
        <begin position="1"/>
        <end position="188"/>
    </location>
</feature>
<reference evidence="2" key="1">
    <citation type="journal article" date="2020" name="Stud. Mycol.">
        <title>101 Dothideomycetes genomes: a test case for predicting lifestyles and emergence of pathogens.</title>
        <authorList>
            <person name="Haridas S."/>
            <person name="Albert R."/>
            <person name="Binder M."/>
            <person name="Bloem J."/>
            <person name="Labutti K."/>
            <person name="Salamov A."/>
            <person name="Andreopoulos B."/>
            <person name="Baker S."/>
            <person name="Barry K."/>
            <person name="Bills G."/>
            <person name="Bluhm B."/>
            <person name="Cannon C."/>
            <person name="Castanera R."/>
            <person name="Culley D."/>
            <person name="Daum C."/>
            <person name="Ezra D."/>
            <person name="Gonzalez J."/>
            <person name="Henrissat B."/>
            <person name="Kuo A."/>
            <person name="Liang C."/>
            <person name="Lipzen A."/>
            <person name="Lutzoni F."/>
            <person name="Magnuson J."/>
            <person name="Mondo S."/>
            <person name="Nolan M."/>
            <person name="Ohm R."/>
            <person name="Pangilinan J."/>
            <person name="Park H.-J."/>
            <person name="Ramirez L."/>
            <person name="Alfaro M."/>
            <person name="Sun H."/>
            <person name="Tritt A."/>
            <person name="Yoshinaga Y."/>
            <person name="Zwiers L.-H."/>
            <person name="Turgeon B."/>
            <person name="Goodwin S."/>
            <person name="Spatafora J."/>
            <person name="Crous P."/>
            <person name="Grigoriev I."/>
        </authorList>
    </citation>
    <scope>NUCLEOTIDE SEQUENCE</scope>
    <source>
        <strain evidence="2">CBS 113389</strain>
    </source>
</reference>
<evidence type="ECO:0000313" key="2">
    <source>
        <dbReference type="EMBL" id="KAF2482301.1"/>
    </source>
</evidence>
<proteinExistence type="predicted"/>